<sequence length="640" mass="72583">MTGNAFAKVPTLLHVRKGSTVTHEGREYTVLRHADLNKVLAREEASGELVLLKLGSLEAPFRGASDPPERRDQVELEDVSSEEWEIAQSRLQAISPLLDQRRNRTKADYAAAAANAGVSVPTLYNWLNAYSSSELLSSLLPTRKSGGRGRSRLSAEVKLILDNYVQEHHLTNQKPSVAKTAREIRRLCHDAGIEPLPAVSTIYRHLSWLSEQESLKRREGRRAAEQQFRVNKGSIPDADWPLALVQVDHTLLPVIIVDDKHRKSIGRAWITLAIDVFSRVCLGMYLSFDAPSAMSAGMCISHAILTKDAWMARVGCGDIEWPFYGVMDVLHLDNAREFRGKMLALAAREYHIDIHLRPVKQPRYGGHIERLMGTVSEELKGLKGATFANPRQKGEYDAEGNACMTFDELEKWLVLMFARYHRAVHSGIGTTPLTRWREGILGTREKVGRGLPPIRTDAEKVRIDFMPYEDRTIQDYGVAIDGIHYFHDILRPWVNARDPKDSKRTRQFRFRYDPSDMSVLYFFDPDLKRYFPIPYRDMSLPVASIWEIRAAKKAARDVGMEKYSERDLFALIARQRELEASAAAKTKAARRAEQQRKQQAKARAQKPQDLPQVSKVEPSRLAPAIRGYDPDDIQPLSDDE</sequence>
<reference evidence="3 4" key="1">
    <citation type="submission" date="2019-11" db="EMBL/GenBank/DDBJ databases">
        <title>Phenotypic characterization of an OXA-22 and OXA-60 co-producing Ralstonia pickettii clinical strain.</title>
        <authorList>
            <person name="He F."/>
        </authorList>
    </citation>
    <scope>NUCLEOTIDE SEQUENCE [LARGE SCALE GENOMIC DNA]</scope>
    <source>
        <strain evidence="3 4">PSLESD1</strain>
    </source>
</reference>
<evidence type="ECO:0000259" key="2">
    <source>
        <dbReference type="PROSITE" id="PS50994"/>
    </source>
</evidence>
<organism evidence="3 4">
    <name type="scientific">Ralstonia pickettii</name>
    <name type="common">Burkholderia pickettii</name>
    <dbReference type="NCBI Taxonomy" id="329"/>
    <lineage>
        <taxon>Bacteria</taxon>
        <taxon>Pseudomonadati</taxon>
        <taxon>Pseudomonadota</taxon>
        <taxon>Betaproteobacteria</taxon>
        <taxon>Burkholderiales</taxon>
        <taxon>Burkholderiaceae</taxon>
        <taxon>Ralstonia</taxon>
    </lineage>
</organism>
<dbReference type="AlphaFoldDB" id="A0A7X2LDY2"/>
<comment type="caution">
    <text evidence="3">The sequence shown here is derived from an EMBL/GenBank/DDBJ whole genome shotgun (WGS) entry which is preliminary data.</text>
</comment>
<evidence type="ECO:0000313" key="3">
    <source>
        <dbReference type="EMBL" id="MRT01793.1"/>
    </source>
</evidence>
<dbReference type="InterPro" id="IPR015378">
    <property type="entry name" value="Transposase-like_Mu_C"/>
</dbReference>
<feature type="domain" description="Integrase catalytic" evidence="2">
    <location>
        <begin position="237"/>
        <end position="440"/>
    </location>
</feature>
<evidence type="ECO:0000313" key="4">
    <source>
        <dbReference type="Proteomes" id="UP000441032"/>
    </source>
</evidence>
<dbReference type="PROSITE" id="PS50994">
    <property type="entry name" value="INTEGRASE"/>
    <property type="match status" value="1"/>
</dbReference>
<dbReference type="RefSeq" id="WP_154209377.1">
    <property type="nucleotide sequence ID" value="NZ_WJYN01000021.1"/>
</dbReference>
<feature type="region of interest" description="Disordered" evidence="1">
    <location>
        <begin position="583"/>
        <end position="640"/>
    </location>
</feature>
<dbReference type="InterPro" id="IPR036397">
    <property type="entry name" value="RNaseH_sf"/>
</dbReference>
<dbReference type="Proteomes" id="UP000441032">
    <property type="component" value="Unassembled WGS sequence"/>
</dbReference>
<dbReference type="InterPro" id="IPR001584">
    <property type="entry name" value="Integrase_cat-core"/>
</dbReference>
<proteinExistence type="predicted"/>
<dbReference type="Pfam" id="PF09299">
    <property type="entry name" value="Mu-transpos_C"/>
    <property type="match status" value="1"/>
</dbReference>
<protein>
    <submittedName>
        <fullName evidence="3">DDE-type integrase/transposase/recombinase</fullName>
    </submittedName>
</protein>
<gene>
    <name evidence="3" type="ORF">GJQ57_24420</name>
</gene>
<dbReference type="GO" id="GO:0003676">
    <property type="term" value="F:nucleic acid binding"/>
    <property type="evidence" value="ECO:0007669"/>
    <property type="project" value="InterPro"/>
</dbReference>
<accession>A0A7X2LDY2</accession>
<name>A0A7X2LDY2_RALPI</name>
<dbReference type="Gene3D" id="3.30.420.10">
    <property type="entry name" value="Ribonuclease H-like superfamily/Ribonuclease H"/>
    <property type="match status" value="1"/>
</dbReference>
<evidence type="ECO:0000256" key="1">
    <source>
        <dbReference type="SAM" id="MobiDB-lite"/>
    </source>
</evidence>
<dbReference type="EMBL" id="WJYN01000021">
    <property type="protein sequence ID" value="MRT01793.1"/>
    <property type="molecule type" value="Genomic_DNA"/>
</dbReference>
<dbReference type="InterPro" id="IPR012337">
    <property type="entry name" value="RNaseH-like_sf"/>
</dbReference>
<dbReference type="GO" id="GO:0015074">
    <property type="term" value="P:DNA integration"/>
    <property type="evidence" value="ECO:0007669"/>
    <property type="project" value="InterPro"/>
</dbReference>
<dbReference type="SUPFAM" id="SSF53098">
    <property type="entry name" value="Ribonuclease H-like"/>
    <property type="match status" value="1"/>
</dbReference>